<dbReference type="PANTHER" id="PTHR13114:SF7">
    <property type="entry name" value="MEDIATOR OF RNA POLYMERASE II TRANSCRIPTION SUBUNIT 17"/>
    <property type="match status" value="1"/>
</dbReference>
<evidence type="ECO:0000313" key="10">
    <source>
        <dbReference type="EMBL" id="KAG5971002.1"/>
    </source>
</evidence>
<feature type="compositionally biased region" description="Low complexity" evidence="9">
    <location>
        <begin position="396"/>
        <end position="407"/>
    </location>
</feature>
<evidence type="ECO:0000256" key="5">
    <source>
        <dbReference type="ARBA" id="ARBA00023163"/>
    </source>
</evidence>
<evidence type="ECO:0000256" key="8">
    <source>
        <dbReference type="RuleBase" id="RU364140"/>
    </source>
</evidence>
<comment type="subcellular location">
    <subcellularLocation>
        <location evidence="1 8">Nucleus</location>
    </subcellularLocation>
</comment>
<organism evidence="10 11">
    <name type="scientific">Claviceps arundinis</name>
    <dbReference type="NCBI Taxonomy" id="1623583"/>
    <lineage>
        <taxon>Eukaryota</taxon>
        <taxon>Fungi</taxon>
        <taxon>Dikarya</taxon>
        <taxon>Ascomycota</taxon>
        <taxon>Pezizomycotina</taxon>
        <taxon>Sordariomycetes</taxon>
        <taxon>Hypocreomycetidae</taxon>
        <taxon>Hypocreales</taxon>
        <taxon>Clavicipitaceae</taxon>
        <taxon>Claviceps</taxon>
    </lineage>
</organism>
<dbReference type="Gene3D" id="6.10.250.2620">
    <property type="match status" value="1"/>
</dbReference>
<dbReference type="InterPro" id="IPR019313">
    <property type="entry name" value="Mediator_Med17"/>
</dbReference>
<accession>A0A9P7MU98</accession>
<evidence type="ECO:0000256" key="4">
    <source>
        <dbReference type="ARBA" id="ARBA00023015"/>
    </source>
</evidence>
<dbReference type="Pfam" id="PF10156">
    <property type="entry name" value="Med17"/>
    <property type="match status" value="2"/>
</dbReference>
<protein>
    <recommendedName>
        <fullName evidence="3 8">Mediator of RNA polymerase II transcription subunit 17</fullName>
    </recommendedName>
    <alternativeName>
        <fullName evidence="7 8">Mediator complex subunit 17</fullName>
    </alternativeName>
</protein>
<dbReference type="PANTHER" id="PTHR13114">
    <property type="entry name" value="MEDIATOR OF RNA POLYMERASE II TRANSCRIPTION SUBUNIT 17"/>
    <property type="match status" value="1"/>
</dbReference>
<feature type="region of interest" description="Disordered" evidence="9">
    <location>
        <begin position="38"/>
        <end position="84"/>
    </location>
</feature>
<dbReference type="AlphaFoldDB" id="A0A9P7MU98"/>
<comment type="subunit">
    <text evidence="8">Component of the Mediator complex.</text>
</comment>
<dbReference type="EMBL" id="SRPS01000065">
    <property type="protein sequence ID" value="KAG5971002.1"/>
    <property type="molecule type" value="Genomic_DNA"/>
</dbReference>
<proteinExistence type="inferred from homology"/>
<dbReference type="GO" id="GO:0006357">
    <property type="term" value="P:regulation of transcription by RNA polymerase II"/>
    <property type="evidence" value="ECO:0007669"/>
    <property type="project" value="InterPro"/>
</dbReference>
<feature type="region of interest" description="Disordered" evidence="9">
    <location>
        <begin position="347"/>
        <end position="407"/>
    </location>
</feature>
<comment type="caution">
    <text evidence="10">The sequence shown here is derived from an EMBL/GenBank/DDBJ whole genome shotgun (WGS) entry which is preliminary data.</text>
</comment>
<evidence type="ECO:0000256" key="3">
    <source>
        <dbReference type="ARBA" id="ARBA00019610"/>
    </source>
</evidence>
<keyword evidence="4 8" id="KW-0805">Transcription regulation</keyword>
<dbReference type="GO" id="GO:0070847">
    <property type="term" value="C:core mediator complex"/>
    <property type="evidence" value="ECO:0007669"/>
    <property type="project" value="TreeGrafter"/>
</dbReference>
<evidence type="ECO:0000256" key="9">
    <source>
        <dbReference type="SAM" id="MobiDB-lite"/>
    </source>
</evidence>
<keyword evidence="6 8" id="KW-0539">Nucleus</keyword>
<dbReference type="Proteomes" id="UP000784919">
    <property type="component" value="Unassembled WGS sequence"/>
</dbReference>
<gene>
    <name evidence="8" type="primary">MED17</name>
    <name evidence="10" type="ORF">E4U56_007159</name>
</gene>
<feature type="compositionally biased region" description="Acidic residues" evidence="9">
    <location>
        <begin position="383"/>
        <end position="395"/>
    </location>
</feature>
<keyword evidence="8" id="KW-0010">Activator</keyword>
<dbReference type="GO" id="GO:0003712">
    <property type="term" value="F:transcription coregulator activity"/>
    <property type="evidence" value="ECO:0007669"/>
    <property type="project" value="InterPro"/>
</dbReference>
<reference evidence="10" key="1">
    <citation type="journal article" date="2020" name="bioRxiv">
        <title>Whole genome comparisons of ergot fungi reveals the divergence and evolution of species within the genus Claviceps are the result of varying mechanisms driving genome evolution and host range expansion.</title>
        <authorList>
            <person name="Wyka S.A."/>
            <person name="Mondo S.J."/>
            <person name="Liu M."/>
            <person name="Dettman J."/>
            <person name="Nalam V."/>
            <person name="Broders K.D."/>
        </authorList>
    </citation>
    <scope>NUCLEOTIDE SEQUENCE</scope>
    <source>
        <strain evidence="10">CCC 1102</strain>
    </source>
</reference>
<feature type="compositionally biased region" description="Acidic residues" evidence="9">
    <location>
        <begin position="62"/>
        <end position="78"/>
    </location>
</feature>
<keyword evidence="5 8" id="KW-0804">Transcription</keyword>
<evidence type="ECO:0000256" key="2">
    <source>
        <dbReference type="ARBA" id="ARBA00005635"/>
    </source>
</evidence>
<feature type="compositionally biased region" description="Basic and acidic residues" evidence="9">
    <location>
        <begin position="370"/>
        <end position="381"/>
    </location>
</feature>
<sequence>MNSAESPPLSLRPFPVADRAPKNLAEFISRVNAQPGGFRDLTEEKLRDEIRSRDGLGLAPDSDPEDVDMSDAGNEEDQAKDPSLARNEVLKNIEIASNTAMLTLDSLSLLLSKQSPTQASLTLSQQLRDMVGIGTLGADRLDEPTAKPPQKPAEQEEVGMGLTLMQINQARDAADETGKFLQREVEAEGRYWRDIVAVKEAGWAICRMPKERHTLAVKFGFSEAAAEFKNNGLAPMNRGPDGSIDLDLGGLGDVSEGLVVAYEKNGKIVGRSIPRRRRAPNDGASLVSRVLEARNTIFSQELWHELVCEARTLAAYDVKLQGSTITFRIDDSSSIILELVALESHPTMDDESSSGNGGGSGSDNNASNKNHYDKSDIHINNDDTNDDDFHDDDDNSSNSSNNTSDTNYTTMAETISLSLHILLSYAHRYNELMRIRPVPPHISRTRGQQAYALLRPVIARIMSIRSIQDCTEFIGNMTKALHNAGFRSSSFILKTPPYSVVDATTHSPNQPAGSQSLIRNMLLPIEANIIWTILPDTSLTIRCRTFIFPVTTTFYHVVLPASAEPLRRHCAPFPDGYTDIGGLFDYICTTTARVLALHFLSKLSHPISGPGLDGDHTGDWMQIPHNSALRHAGDEKREMHFSVLDAPVALYVSGTVPVKDDKNGSGDGGGDSNGKEGERVGDGEKISGDDAVCTWTWTTDQGGCESRTMEDVIAHCAGTMRSDVNGVI</sequence>
<name>A0A9P7MU98_9HYPO</name>
<comment type="function">
    <text evidence="8">Component of the Mediator complex, a coactivator involved in the regulated transcription of nearly all RNA polymerase II-dependent genes. Mediator functions as a bridge to convey information from gene-specific regulatory proteins to the basal RNA polymerase II transcription machinery. Mediator is recruited to promoters by direct interactions with regulatory proteins and serves as a scaffold for the assembly of a functional preinitiation complex with RNA polymerase II and the general transcription factors.</text>
</comment>
<comment type="similarity">
    <text evidence="2 8">Belongs to the Mediator complex subunit 17 family.</text>
</comment>
<feature type="compositionally biased region" description="Basic and acidic residues" evidence="9">
    <location>
        <begin position="40"/>
        <end position="54"/>
    </location>
</feature>
<feature type="region of interest" description="Disordered" evidence="9">
    <location>
        <begin position="657"/>
        <end position="687"/>
    </location>
</feature>
<evidence type="ECO:0000256" key="7">
    <source>
        <dbReference type="ARBA" id="ARBA00032014"/>
    </source>
</evidence>
<dbReference type="GO" id="GO:0016592">
    <property type="term" value="C:mediator complex"/>
    <property type="evidence" value="ECO:0007669"/>
    <property type="project" value="InterPro"/>
</dbReference>
<feature type="compositionally biased region" description="Basic and acidic residues" evidence="9">
    <location>
        <begin position="673"/>
        <end position="687"/>
    </location>
</feature>
<evidence type="ECO:0000313" key="11">
    <source>
        <dbReference type="Proteomes" id="UP000784919"/>
    </source>
</evidence>
<dbReference type="OrthoDB" id="5319830at2759"/>
<evidence type="ECO:0000256" key="1">
    <source>
        <dbReference type="ARBA" id="ARBA00004123"/>
    </source>
</evidence>
<evidence type="ECO:0000256" key="6">
    <source>
        <dbReference type="ARBA" id="ARBA00023242"/>
    </source>
</evidence>